<comment type="cofactor">
    <cofactor evidence="1">
        <name>Zn(2+)</name>
        <dbReference type="ChEBI" id="CHEBI:29105"/>
    </cofactor>
</comment>
<accession>A0ABT2MPT9</accession>
<comment type="similarity">
    <text evidence="2">Belongs to the metallo-dependent hydrolases superfamily. Adenosine and AMP deaminases family.</text>
</comment>
<evidence type="ECO:0000256" key="6">
    <source>
        <dbReference type="ARBA" id="ARBA00022833"/>
    </source>
</evidence>
<dbReference type="Gene3D" id="3.20.20.140">
    <property type="entry name" value="Metal-dependent hydrolases"/>
    <property type="match status" value="1"/>
</dbReference>
<protein>
    <recommendedName>
        <fullName evidence="3">adenosine deaminase</fullName>
        <ecNumber evidence="3">3.5.4.4</ecNumber>
    </recommendedName>
</protein>
<dbReference type="PANTHER" id="PTHR11409:SF43">
    <property type="entry name" value="ADENOSINE DEAMINASE"/>
    <property type="match status" value="1"/>
</dbReference>
<dbReference type="SUPFAM" id="SSF51556">
    <property type="entry name" value="Metallo-dependent hydrolases"/>
    <property type="match status" value="1"/>
</dbReference>
<proteinExistence type="inferred from homology"/>
<keyword evidence="4" id="KW-0479">Metal-binding</keyword>
<evidence type="ECO:0000256" key="5">
    <source>
        <dbReference type="ARBA" id="ARBA00022801"/>
    </source>
</evidence>
<feature type="domain" description="Adenosine deaminase" evidence="7">
    <location>
        <begin position="13"/>
        <end position="134"/>
    </location>
</feature>
<dbReference type="EC" id="3.5.4.4" evidence="3"/>
<dbReference type="InterPro" id="IPR006330">
    <property type="entry name" value="Ado/ade_deaminase"/>
</dbReference>
<evidence type="ECO:0000313" key="8">
    <source>
        <dbReference type="EMBL" id="MCT7966723.1"/>
    </source>
</evidence>
<keyword evidence="6" id="KW-0862">Zinc</keyword>
<evidence type="ECO:0000256" key="2">
    <source>
        <dbReference type="ARBA" id="ARBA00006676"/>
    </source>
</evidence>
<name>A0ABT2MPT9_9CYAN</name>
<dbReference type="InterPro" id="IPR001365">
    <property type="entry name" value="A_deaminase_dom"/>
</dbReference>
<evidence type="ECO:0000256" key="1">
    <source>
        <dbReference type="ARBA" id="ARBA00001947"/>
    </source>
</evidence>
<evidence type="ECO:0000313" key="9">
    <source>
        <dbReference type="Proteomes" id="UP001525890"/>
    </source>
</evidence>
<keyword evidence="5" id="KW-0378">Hydrolase</keyword>
<dbReference type="RefSeq" id="WP_368006358.1">
    <property type="nucleotide sequence ID" value="NZ_JAMXFF010000013.1"/>
</dbReference>
<dbReference type="InterPro" id="IPR032466">
    <property type="entry name" value="Metal_Hydrolase"/>
</dbReference>
<gene>
    <name evidence="8" type="ORF">NG799_10305</name>
</gene>
<dbReference type="EMBL" id="JAMXFF010000013">
    <property type="protein sequence ID" value="MCT7966723.1"/>
    <property type="molecule type" value="Genomic_DNA"/>
</dbReference>
<dbReference type="Proteomes" id="UP001525890">
    <property type="component" value="Unassembled WGS sequence"/>
</dbReference>
<reference evidence="8 9" key="1">
    <citation type="journal article" date="2022" name="Front. Microbiol.">
        <title>High genomic differentiation and limited gene flow indicate recent cryptic speciation within the genus Laspinema (cyanobacteria).</title>
        <authorList>
            <person name="Stanojkovic A."/>
            <person name="Skoupy S."/>
            <person name="Skaloud P."/>
            <person name="Dvorak P."/>
        </authorList>
    </citation>
    <scope>NUCLEOTIDE SEQUENCE [LARGE SCALE GENOMIC DNA]</scope>
    <source>
        <strain evidence="8 9">D2a</strain>
    </source>
</reference>
<dbReference type="PANTHER" id="PTHR11409">
    <property type="entry name" value="ADENOSINE DEAMINASE"/>
    <property type="match status" value="1"/>
</dbReference>
<evidence type="ECO:0000259" key="7">
    <source>
        <dbReference type="Pfam" id="PF00962"/>
    </source>
</evidence>
<organism evidence="8 9">
    <name type="scientific">Laspinema palackyanum D2a</name>
    <dbReference type="NCBI Taxonomy" id="2953684"/>
    <lineage>
        <taxon>Bacteria</taxon>
        <taxon>Bacillati</taxon>
        <taxon>Cyanobacteriota</taxon>
        <taxon>Cyanophyceae</taxon>
        <taxon>Oscillatoriophycideae</taxon>
        <taxon>Oscillatoriales</taxon>
        <taxon>Laspinemataceae</taxon>
        <taxon>Laspinema</taxon>
        <taxon>Laspinema palackyanum</taxon>
    </lineage>
</organism>
<comment type="caution">
    <text evidence="8">The sequence shown here is derived from an EMBL/GenBank/DDBJ whole genome shotgun (WGS) entry which is preliminary data.</text>
</comment>
<sequence>MGEPEPNPMLMDGPASINAAVAIAGRTQIGHGTSVLESPEVVNLVLERGMVLEMCPTSNQPLGNVSSYQNHRILALDEAGGKVTVNSDDPTGLGLNLTQEMQRLVSDRRLSRDCIARWTCNAFKVAIANEAMRSQFFTN</sequence>
<evidence type="ECO:0000256" key="4">
    <source>
        <dbReference type="ARBA" id="ARBA00022723"/>
    </source>
</evidence>
<evidence type="ECO:0000256" key="3">
    <source>
        <dbReference type="ARBA" id="ARBA00012784"/>
    </source>
</evidence>
<dbReference type="Pfam" id="PF00962">
    <property type="entry name" value="A_deaminase"/>
    <property type="match status" value="1"/>
</dbReference>
<keyword evidence="9" id="KW-1185">Reference proteome</keyword>